<proteinExistence type="predicted"/>
<keyword evidence="2" id="KW-1185">Reference proteome</keyword>
<comment type="caution">
    <text evidence="1">The sequence shown here is derived from an EMBL/GenBank/DDBJ whole genome shotgun (WGS) entry which is preliminary data.</text>
</comment>
<gene>
    <name evidence="1" type="ORF">ACFOM9_02180</name>
</gene>
<sequence length="97" mass="10979">MTKARIAGEALQLADIPNIGPAMVEDFRNLGIERPAQLAGKDPYVLYERLCTVTGVRHDPCVIDTFISAVRFMEGAPPHPWWHYTPERKRHLAAARR</sequence>
<dbReference type="RefSeq" id="WP_386705755.1">
    <property type="nucleotide sequence ID" value="NZ_JBHRYF010000001.1"/>
</dbReference>
<accession>A0ABV7UQ53</accession>
<protein>
    <submittedName>
        <fullName evidence="1">Helix-hairpin-helix domain-containing protein</fullName>
    </submittedName>
</protein>
<evidence type="ECO:0000313" key="2">
    <source>
        <dbReference type="Proteomes" id="UP001595724"/>
    </source>
</evidence>
<dbReference type="Gene3D" id="1.10.150.20">
    <property type="entry name" value="5' to 3' exonuclease, C-terminal subdomain"/>
    <property type="match status" value="1"/>
</dbReference>
<organism evidence="1 2">
    <name type="scientific">Luteimonas notoginsengisoli</name>
    <dbReference type="NCBI Taxonomy" id="1578200"/>
    <lineage>
        <taxon>Bacteria</taxon>
        <taxon>Pseudomonadati</taxon>
        <taxon>Pseudomonadota</taxon>
        <taxon>Gammaproteobacteria</taxon>
        <taxon>Lysobacterales</taxon>
        <taxon>Lysobacteraceae</taxon>
        <taxon>Luteimonas</taxon>
    </lineage>
</organism>
<dbReference type="Pfam" id="PF11731">
    <property type="entry name" value="Cdd1"/>
    <property type="match status" value="1"/>
</dbReference>
<name>A0ABV7UQ53_9GAMM</name>
<dbReference type="EMBL" id="JBHRYF010000001">
    <property type="protein sequence ID" value="MFC3658886.1"/>
    <property type="molecule type" value="Genomic_DNA"/>
</dbReference>
<evidence type="ECO:0000313" key="1">
    <source>
        <dbReference type="EMBL" id="MFC3658886.1"/>
    </source>
</evidence>
<reference evidence="2" key="1">
    <citation type="journal article" date="2019" name="Int. J. Syst. Evol. Microbiol.">
        <title>The Global Catalogue of Microorganisms (GCM) 10K type strain sequencing project: providing services to taxonomists for standard genome sequencing and annotation.</title>
        <authorList>
            <consortium name="The Broad Institute Genomics Platform"/>
            <consortium name="The Broad Institute Genome Sequencing Center for Infectious Disease"/>
            <person name="Wu L."/>
            <person name="Ma J."/>
        </authorList>
    </citation>
    <scope>NUCLEOTIDE SEQUENCE [LARGE SCALE GENOMIC DNA]</scope>
    <source>
        <strain evidence="2">KCTC 42211</strain>
    </source>
</reference>
<dbReference type="InterPro" id="IPR021725">
    <property type="entry name" value="Cdd1"/>
</dbReference>
<dbReference type="Proteomes" id="UP001595724">
    <property type="component" value="Unassembled WGS sequence"/>
</dbReference>